<name>A0A9J6BD65_POLVA</name>
<dbReference type="PANTHER" id="PTHR11008:SF39">
    <property type="entry name" value="CIRCADIAN CLOCK-CONTROLLED PROTEIN-LIKE PROTEIN"/>
    <property type="match status" value="1"/>
</dbReference>
<feature type="signal peptide" evidence="4">
    <location>
        <begin position="1"/>
        <end position="23"/>
    </location>
</feature>
<sequence length="250" mass="28572">MRKYSRNILIFLLLFVFVNFSHEKLPKTIEVCSRKNPKLNQCIIDSIKKIQPYLGSGKLDNEFQITPLEPFAYEGFLINPAHNFNAKVSDVKVYGSSNFTIEKLRFNIDTLVLDMILQFPKLTLIGKYEMKAKISILDIVGNGDLETINYNSRMRTRAIGKIGEKDQQVYVDKVNVKIQPGSSTNKLTNLFNGDPLLQDIGNQLINENQDIFLEYIIPIMEKQFGNVLKSVSNQIISNATFDELFPDKIV</sequence>
<keyword evidence="1 4" id="KW-0732">Signal</keyword>
<keyword evidence="2" id="KW-0090">Biological rhythms</keyword>
<protein>
    <recommendedName>
        <fullName evidence="7">Hemolymph juvenile hormone binding protein</fullName>
    </recommendedName>
</protein>
<dbReference type="Gene3D" id="3.15.10.30">
    <property type="entry name" value="Haemolymph juvenile hormone binding protein"/>
    <property type="match status" value="1"/>
</dbReference>
<comment type="caution">
    <text evidence="5">The sequence shown here is derived from an EMBL/GenBank/DDBJ whole genome shotgun (WGS) entry which is preliminary data.</text>
</comment>
<dbReference type="PANTHER" id="PTHR11008">
    <property type="entry name" value="PROTEIN TAKEOUT-LIKE PROTEIN"/>
    <property type="match status" value="1"/>
</dbReference>
<keyword evidence="6" id="KW-1185">Reference proteome</keyword>
<proteinExistence type="inferred from homology"/>
<evidence type="ECO:0000256" key="4">
    <source>
        <dbReference type="SAM" id="SignalP"/>
    </source>
</evidence>
<dbReference type="AlphaFoldDB" id="A0A9J6BD65"/>
<dbReference type="InterPro" id="IPR010562">
    <property type="entry name" value="Haemolymph_juvenile_hormone-bd"/>
</dbReference>
<dbReference type="GO" id="GO:0005615">
    <property type="term" value="C:extracellular space"/>
    <property type="evidence" value="ECO:0007669"/>
    <property type="project" value="TreeGrafter"/>
</dbReference>
<dbReference type="OrthoDB" id="8179031at2759"/>
<feature type="chain" id="PRO_5039927932" description="Hemolymph juvenile hormone binding protein" evidence="4">
    <location>
        <begin position="24"/>
        <end position="250"/>
    </location>
</feature>
<evidence type="ECO:0000313" key="6">
    <source>
        <dbReference type="Proteomes" id="UP001107558"/>
    </source>
</evidence>
<dbReference type="Proteomes" id="UP001107558">
    <property type="component" value="Chromosome 4"/>
</dbReference>
<dbReference type="Pfam" id="PF06585">
    <property type="entry name" value="JHBP"/>
    <property type="match status" value="1"/>
</dbReference>
<dbReference type="SMART" id="SM00700">
    <property type="entry name" value="JHBP"/>
    <property type="match status" value="1"/>
</dbReference>
<comment type="similarity">
    <text evidence="3">Belongs to the TO family.</text>
</comment>
<reference evidence="5" key="1">
    <citation type="submission" date="2021-03" db="EMBL/GenBank/DDBJ databases">
        <title>Chromosome level genome of the anhydrobiotic midge Polypedilum vanderplanki.</title>
        <authorList>
            <person name="Yoshida Y."/>
            <person name="Kikawada T."/>
            <person name="Gusev O."/>
        </authorList>
    </citation>
    <scope>NUCLEOTIDE SEQUENCE</scope>
    <source>
        <strain evidence="5">NIAS01</strain>
        <tissue evidence="5">Whole body or cell culture</tissue>
    </source>
</reference>
<evidence type="ECO:0000256" key="2">
    <source>
        <dbReference type="ARBA" id="ARBA00023108"/>
    </source>
</evidence>
<accession>A0A9J6BD65</accession>
<dbReference type="GO" id="GO:0007623">
    <property type="term" value="P:circadian rhythm"/>
    <property type="evidence" value="ECO:0007669"/>
    <property type="project" value="UniProtKB-ARBA"/>
</dbReference>
<evidence type="ECO:0008006" key="7">
    <source>
        <dbReference type="Google" id="ProtNLM"/>
    </source>
</evidence>
<organism evidence="5 6">
    <name type="scientific">Polypedilum vanderplanki</name>
    <name type="common">Sleeping chironomid midge</name>
    <dbReference type="NCBI Taxonomy" id="319348"/>
    <lineage>
        <taxon>Eukaryota</taxon>
        <taxon>Metazoa</taxon>
        <taxon>Ecdysozoa</taxon>
        <taxon>Arthropoda</taxon>
        <taxon>Hexapoda</taxon>
        <taxon>Insecta</taxon>
        <taxon>Pterygota</taxon>
        <taxon>Neoptera</taxon>
        <taxon>Endopterygota</taxon>
        <taxon>Diptera</taxon>
        <taxon>Nematocera</taxon>
        <taxon>Chironomoidea</taxon>
        <taxon>Chironomidae</taxon>
        <taxon>Chironominae</taxon>
        <taxon>Polypedilum</taxon>
        <taxon>Polypedilum</taxon>
    </lineage>
</organism>
<dbReference type="FunFam" id="3.15.10.30:FF:000001">
    <property type="entry name" value="Takeout-like protein 1"/>
    <property type="match status" value="1"/>
</dbReference>
<evidence type="ECO:0000256" key="1">
    <source>
        <dbReference type="ARBA" id="ARBA00022729"/>
    </source>
</evidence>
<evidence type="ECO:0000313" key="5">
    <source>
        <dbReference type="EMBL" id="KAG5667677.1"/>
    </source>
</evidence>
<evidence type="ECO:0000256" key="3">
    <source>
        <dbReference type="ARBA" id="ARBA00060902"/>
    </source>
</evidence>
<dbReference type="InterPro" id="IPR038606">
    <property type="entry name" value="To_sf"/>
</dbReference>
<dbReference type="EMBL" id="JADBJN010000004">
    <property type="protein sequence ID" value="KAG5667677.1"/>
    <property type="molecule type" value="Genomic_DNA"/>
</dbReference>
<gene>
    <name evidence="5" type="ORF">PVAND_015649</name>
</gene>